<reference evidence="3" key="1">
    <citation type="submission" date="2022-10" db="EMBL/GenBank/DDBJ databases">
        <title>Tapping the CABI collections for fungal endophytes: first genome assemblies for Collariella, Neodidymelliopsis, Ascochyta clinopodiicola, Didymella pomorum, Didymosphaeria variabile, Neocosmospora piperis and Neocucurbitaria cava.</title>
        <authorList>
            <person name="Hill R."/>
        </authorList>
    </citation>
    <scope>NUCLEOTIDE SEQUENCE</scope>
    <source>
        <strain evidence="3">IMI 355082</strain>
    </source>
</reference>
<feature type="domain" description="LysM" evidence="2">
    <location>
        <begin position="155"/>
        <end position="199"/>
    </location>
</feature>
<evidence type="ECO:0000256" key="1">
    <source>
        <dbReference type="SAM" id="SignalP"/>
    </source>
</evidence>
<feature type="signal peptide" evidence="1">
    <location>
        <begin position="1"/>
        <end position="17"/>
    </location>
</feature>
<dbReference type="InterPro" id="IPR018392">
    <property type="entry name" value="LysM"/>
</dbReference>
<proteinExistence type="predicted"/>
<keyword evidence="4" id="KW-1185">Reference proteome</keyword>
<comment type="caution">
    <text evidence="3">The sequence shown here is derived from an EMBL/GenBank/DDBJ whole genome shotgun (WGS) entry which is preliminary data.</text>
</comment>
<dbReference type="EMBL" id="JAPEVB010000002">
    <property type="protein sequence ID" value="KAJ4393235.1"/>
    <property type="molecule type" value="Genomic_DNA"/>
</dbReference>
<evidence type="ECO:0000313" key="3">
    <source>
        <dbReference type="EMBL" id="KAJ4393235.1"/>
    </source>
</evidence>
<evidence type="ECO:0000313" key="4">
    <source>
        <dbReference type="Proteomes" id="UP001140453"/>
    </source>
</evidence>
<feature type="domain" description="LysM" evidence="2">
    <location>
        <begin position="82"/>
        <end position="126"/>
    </location>
</feature>
<dbReference type="PROSITE" id="PS51782">
    <property type="entry name" value="LYSM"/>
    <property type="match status" value="2"/>
</dbReference>
<dbReference type="SMART" id="SM00257">
    <property type="entry name" value="LysM"/>
    <property type="match status" value="2"/>
</dbReference>
<dbReference type="AlphaFoldDB" id="A0A9W9CXN7"/>
<dbReference type="PANTHER" id="PTHR33734">
    <property type="entry name" value="LYSM DOMAIN-CONTAINING GPI-ANCHORED PROTEIN 2"/>
    <property type="match status" value="1"/>
</dbReference>
<gene>
    <name evidence="3" type="ORF">N0V93_002443</name>
</gene>
<accession>A0A9W9CXN7</accession>
<evidence type="ECO:0000259" key="2">
    <source>
        <dbReference type="PROSITE" id="PS51782"/>
    </source>
</evidence>
<dbReference type="PANTHER" id="PTHR33734:SF22">
    <property type="entry name" value="MEMBRANE-BOUND LYTIC MUREIN TRANSGLYCOSYLASE D"/>
    <property type="match status" value="1"/>
</dbReference>
<dbReference type="CDD" id="cd00118">
    <property type="entry name" value="LysM"/>
    <property type="match status" value="2"/>
</dbReference>
<sequence>MQFAILALASLASLATATPSRAIMKRCETKEIQFHFNNTDVGSVQSCSTDVMDRGSTAPGTAAKHIMITRTDNTTCVDGPDVTYTVVSGDTLEKIAAEFSSGVCNIAEASGLTNPDFLALDQKLTVPTNVCAANIDNDTCRTSAGTATCVTGGEPTYKIKAGDTFFLIAAELGITLDSLVAENPGVDPGSLQVDQEIDVPVC</sequence>
<protein>
    <recommendedName>
        <fullName evidence="2">LysM domain-containing protein</fullName>
    </recommendedName>
</protein>
<organism evidence="3 4">
    <name type="scientific">Gnomoniopsis smithogilvyi</name>
    <dbReference type="NCBI Taxonomy" id="1191159"/>
    <lineage>
        <taxon>Eukaryota</taxon>
        <taxon>Fungi</taxon>
        <taxon>Dikarya</taxon>
        <taxon>Ascomycota</taxon>
        <taxon>Pezizomycotina</taxon>
        <taxon>Sordariomycetes</taxon>
        <taxon>Sordariomycetidae</taxon>
        <taxon>Diaporthales</taxon>
        <taxon>Gnomoniaceae</taxon>
        <taxon>Gnomoniopsis</taxon>
    </lineage>
</organism>
<dbReference type="Pfam" id="PF01476">
    <property type="entry name" value="LysM"/>
    <property type="match status" value="2"/>
</dbReference>
<dbReference type="Gene3D" id="3.10.350.10">
    <property type="entry name" value="LysM domain"/>
    <property type="match status" value="2"/>
</dbReference>
<dbReference type="InterPro" id="IPR036779">
    <property type="entry name" value="LysM_dom_sf"/>
</dbReference>
<dbReference type="SUPFAM" id="SSF54106">
    <property type="entry name" value="LysM domain"/>
    <property type="match status" value="2"/>
</dbReference>
<dbReference type="OrthoDB" id="2107166at2759"/>
<name>A0A9W9CXN7_9PEZI</name>
<dbReference type="Proteomes" id="UP001140453">
    <property type="component" value="Unassembled WGS sequence"/>
</dbReference>
<keyword evidence="1" id="KW-0732">Signal</keyword>
<feature type="chain" id="PRO_5040779710" description="LysM domain-containing protein" evidence="1">
    <location>
        <begin position="18"/>
        <end position="202"/>
    </location>
</feature>